<reference evidence="2" key="1">
    <citation type="submission" date="2021-01" db="EMBL/GenBank/DDBJ databases">
        <title>Phytophthora aleatoria, a newly-described species from Pinus radiata is distinct from Phytophthora cactorum isolates based on comparative genomics.</title>
        <authorList>
            <person name="Mcdougal R."/>
            <person name="Panda P."/>
            <person name="Williams N."/>
            <person name="Studholme D.J."/>
        </authorList>
    </citation>
    <scope>NUCLEOTIDE SEQUENCE</scope>
    <source>
        <strain evidence="2">NZFS 4037</strain>
    </source>
</reference>
<feature type="chain" id="PRO_5035203429" evidence="1">
    <location>
        <begin position="21"/>
        <end position="142"/>
    </location>
</feature>
<feature type="signal peptide" evidence="1">
    <location>
        <begin position="1"/>
        <end position="20"/>
    </location>
</feature>
<protein>
    <submittedName>
        <fullName evidence="2">Uncharacterized protein</fullName>
    </submittedName>
</protein>
<comment type="caution">
    <text evidence="2">The sequence shown here is derived from an EMBL/GenBank/DDBJ whole genome shotgun (WGS) entry which is preliminary data.</text>
</comment>
<name>A0A8J5IQ96_9STRA</name>
<evidence type="ECO:0000313" key="2">
    <source>
        <dbReference type="EMBL" id="KAG6958560.1"/>
    </source>
</evidence>
<gene>
    <name evidence="2" type="ORF">JG688_00010464</name>
</gene>
<dbReference type="EMBL" id="JAENGY010000664">
    <property type="protein sequence ID" value="KAG6958560.1"/>
    <property type="molecule type" value="Genomic_DNA"/>
</dbReference>
<evidence type="ECO:0000256" key="1">
    <source>
        <dbReference type="SAM" id="SignalP"/>
    </source>
</evidence>
<proteinExistence type="predicted"/>
<keyword evidence="1" id="KW-0732">Signal</keyword>
<dbReference type="Proteomes" id="UP000709295">
    <property type="component" value="Unassembled WGS sequence"/>
</dbReference>
<evidence type="ECO:0000313" key="3">
    <source>
        <dbReference type="Proteomes" id="UP000709295"/>
    </source>
</evidence>
<organism evidence="2 3">
    <name type="scientific">Phytophthora aleatoria</name>
    <dbReference type="NCBI Taxonomy" id="2496075"/>
    <lineage>
        <taxon>Eukaryota</taxon>
        <taxon>Sar</taxon>
        <taxon>Stramenopiles</taxon>
        <taxon>Oomycota</taxon>
        <taxon>Peronosporomycetes</taxon>
        <taxon>Peronosporales</taxon>
        <taxon>Peronosporaceae</taxon>
        <taxon>Phytophthora</taxon>
    </lineage>
</organism>
<sequence>MHLLSLCILYALGLKENTRAGDLRVLQKLRDLAVFFGKPLRLVKLKQIKEMSNLPAVNIEVDAKKSRIYGDTNASQCVQPLRAHPILRICIYKRARCLDGHFSHLITEMEGLTDQFARFSLGQVQKEGVSSSYELLSRNGCH</sequence>
<keyword evidence="3" id="KW-1185">Reference proteome</keyword>
<accession>A0A8J5IQ96</accession>
<dbReference type="AlphaFoldDB" id="A0A8J5IQ96"/>